<proteinExistence type="predicted"/>
<comment type="caution">
    <text evidence="1">The sequence shown here is derived from an EMBL/GenBank/DDBJ whole genome shotgun (WGS) entry which is preliminary data.</text>
</comment>
<reference evidence="1" key="1">
    <citation type="submission" date="2022-04" db="EMBL/GenBank/DDBJ databases">
        <title>Chromosome-scale genome assembly of Holotrichia oblita Faldermann.</title>
        <authorList>
            <person name="Rongchong L."/>
        </authorList>
    </citation>
    <scope>NUCLEOTIDE SEQUENCE</scope>
    <source>
        <strain evidence="1">81SQS9</strain>
    </source>
</reference>
<dbReference type="Proteomes" id="UP001056778">
    <property type="component" value="Chromosome 6"/>
</dbReference>
<keyword evidence="2" id="KW-1185">Reference proteome</keyword>
<dbReference type="EMBL" id="CM043020">
    <property type="protein sequence ID" value="KAI4458870.1"/>
    <property type="molecule type" value="Genomic_DNA"/>
</dbReference>
<gene>
    <name evidence="1" type="ORF">MML48_6g00017512</name>
</gene>
<protein>
    <submittedName>
        <fullName evidence="1">Actin</fullName>
    </submittedName>
</protein>
<sequence length="635" mass="73411">MEILTFQDLKTTPDIIHEYTSFLKENNAPIIIDNGSYQCRVGWANSDAPILTFKNLLAKPRKERSTKKKPSKSPITNWERYTQERLFDYTFMHLGIDTENNVPHPIVITEAFLNPNSSRQCTDVRVIIRMLFCPGCLKYGIDGLYSYNYSDKPPKSDALIVSMGYHTIHIIPVLDGEIMFGNSRRMNIGGFHVVSFLHRMLQLKYPAHTNAITLSRAEELLHTICLIALDYRVELNKWMDPDYYETNTKRIQLPYTANVCTAGLTVEQQKERKKELARRLIEINARKREERLAEDEEKLQQLLEIQDNDWNDYEQEKAFTEYQIKNYEDLQKNIAFLTSRIEKNKRKIAAAMNGEEIVEEPPIKQVKTNKFVFETEKALQTFVQNAKKKRQEILNRKAARKQRKQDMAKRRTAAGQERMRIISQLARKEKGNDDFGLRDEDWDIYKTISRDGADSDSETENEKLLELEEIIRTHEPSEEDDTFGPGEAHQLHIGVERYRAPELIFKPYMIGSSEAGLSEVIGYVLSLFNDDDQLRLASNIVLTGGPANLPGLQERVHSDLISIRPFKSFSAVSVLPNCTLSSWYGAKAWAHTDDFKKTLITKQDYDELGGDFLRTHKSSNFYYPTPKEQILDVDV</sequence>
<evidence type="ECO:0000313" key="1">
    <source>
        <dbReference type="EMBL" id="KAI4458870.1"/>
    </source>
</evidence>
<organism evidence="1 2">
    <name type="scientific">Holotrichia oblita</name>
    <name type="common">Chafer beetle</name>
    <dbReference type="NCBI Taxonomy" id="644536"/>
    <lineage>
        <taxon>Eukaryota</taxon>
        <taxon>Metazoa</taxon>
        <taxon>Ecdysozoa</taxon>
        <taxon>Arthropoda</taxon>
        <taxon>Hexapoda</taxon>
        <taxon>Insecta</taxon>
        <taxon>Pterygota</taxon>
        <taxon>Neoptera</taxon>
        <taxon>Endopterygota</taxon>
        <taxon>Coleoptera</taxon>
        <taxon>Polyphaga</taxon>
        <taxon>Scarabaeiformia</taxon>
        <taxon>Scarabaeidae</taxon>
        <taxon>Melolonthinae</taxon>
        <taxon>Holotrichia</taxon>
    </lineage>
</organism>
<evidence type="ECO:0000313" key="2">
    <source>
        <dbReference type="Proteomes" id="UP001056778"/>
    </source>
</evidence>
<name>A0ACB9SWE8_HOLOL</name>
<accession>A0ACB9SWE8</accession>